<feature type="transmembrane region" description="Helical" evidence="1">
    <location>
        <begin position="251"/>
        <end position="269"/>
    </location>
</feature>
<keyword evidence="1" id="KW-0812">Transmembrane</keyword>
<dbReference type="KEGG" id="kus:B9G99_00075"/>
<feature type="transmembrane region" description="Helical" evidence="1">
    <location>
        <begin position="12"/>
        <end position="32"/>
    </location>
</feature>
<feature type="transmembrane region" description="Helical" evidence="1">
    <location>
        <begin position="161"/>
        <end position="181"/>
    </location>
</feature>
<evidence type="ECO:0000313" key="3">
    <source>
        <dbReference type="EMBL" id="ARS51492.1"/>
    </source>
</evidence>
<feature type="domain" description="Acyltransferase 3" evidence="2">
    <location>
        <begin position="9"/>
        <end position="339"/>
    </location>
</feature>
<feature type="transmembrane region" description="Helical" evidence="1">
    <location>
        <begin position="225"/>
        <end position="245"/>
    </location>
</feature>
<dbReference type="PANTHER" id="PTHR23028">
    <property type="entry name" value="ACETYLTRANSFERASE"/>
    <property type="match status" value="1"/>
</dbReference>
<dbReference type="Proteomes" id="UP000250025">
    <property type="component" value="Chromosome"/>
</dbReference>
<feature type="transmembrane region" description="Helical" evidence="1">
    <location>
        <begin position="134"/>
        <end position="154"/>
    </location>
</feature>
<dbReference type="GO" id="GO:0016020">
    <property type="term" value="C:membrane"/>
    <property type="evidence" value="ECO:0007669"/>
    <property type="project" value="TreeGrafter"/>
</dbReference>
<dbReference type="GO" id="GO:0016747">
    <property type="term" value="F:acyltransferase activity, transferring groups other than amino-acyl groups"/>
    <property type="evidence" value="ECO:0007669"/>
    <property type="project" value="InterPro"/>
</dbReference>
<reference evidence="3 4" key="1">
    <citation type="journal article" date="2017" name="Int. J. Syst. Evol. Microbiol.">
        <title>Kushneria konosiri sp. nov., isolated from the Korean salt-fermented seafood Daemi-jeot.</title>
        <authorList>
            <person name="Yun J.H."/>
            <person name="Park S.K."/>
            <person name="Lee J.Y."/>
            <person name="Jung M.J."/>
            <person name="Bae J.W."/>
        </authorList>
    </citation>
    <scope>NUCLEOTIDE SEQUENCE [LARGE SCALE GENOMIC DNA]</scope>
    <source>
        <strain evidence="3 4">X49</strain>
    </source>
</reference>
<sequence length="366" mass="40852">MGMLMGRVHSIDYLRGIMALSVLIYHYLSWTLGVPDSSTVIGRLGVYAVSTFYVISGISLYIVYRQEAWTPANLLRFAVKRYFRIAPLFILAASLTVLMASILHGVFNPDWPAYFANASLTFGFYDPRGYIPGGGWSIGNEIVFYVMFPALIFFTRNTVTFALSMLTLFGIYLYFAFYVLTPEASLAAQWLTYINPLNQAFLFGMGVAIGKLATNMRHASKKGMAVLLAIAVGAFAFFPASGNQINIVSGFNRILFTAFCGLVCFSLTMMRMGGDNIVERVLNFFGDISYSLYLLHIVVAKFFRSFILPEFPDLGPHGKLAVLVLVAAPFTVLISFLVYTYIEKPVIRMAKRITKSRKTYRAEKAA</sequence>
<organism evidence="3 4">
    <name type="scientific">Kushneria konosiri</name>
    <dbReference type="NCBI Taxonomy" id="698828"/>
    <lineage>
        <taxon>Bacteria</taxon>
        <taxon>Pseudomonadati</taxon>
        <taxon>Pseudomonadota</taxon>
        <taxon>Gammaproteobacteria</taxon>
        <taxon>Oceanospirillales</taxon>
        <taxon>Halomonadaceae</taxon>
        <taxon>Kushneria</taxon>
    </lineage>
</organism>
<feature type="transmembrane region" description="Helical" evidence="1">
    <location>
        <begin position="281"/>
        <end position="300"/>
    </location>
</feature>
<keyword evidence="4" id="KW-1185">Reference proteome</keyword>
<dbReference type="InterPro" id="IPR050879">
    <property type="entry name" value="Acyltransferase_3"/>
</dbReference>
<dbReference type="InterPro" id="IPR002656">
    <property type="entry name" value="Acyl_transf_3_dom"/>
</dbReference>
<protein>
    <recommendedName>
        <fullName evidence="2">Acyltransferase 3 domain-containing protein</fullName>
    </recommendedName>
</protein>
<evidence type="ECO:0000313" key="4">
    <source>
        <dbReference type="Proteomes" id="UP000250025"/>
    </source>
</evidence>
<feature type="transmembrane region" description="Helical" evidence="1">
    <location>
        <begin position="193"/>
        <end position="213"/>
    </location>
</feature>
<proteinExistence type="predicted"/>
<gene>
    <name evidence="3" type="ORF">B9G99_00075</name>
</gene>
<evidence type="ECO:0000259" key="2">
    <source>
        <dbReference type="Pfam" id="PF01757"/>
    </source>
</evidence>
<feature type="transmembrane region" description="Helical" evidence="1">
    <location>
        <begin position="85"/>
        <end position="107"/>
    </location>
</feature>
<dbReference type="Pfam" id="PF01757">
    <property type="entry name" value="Acyl_transf_3"/>
    <property type="match status" value="1"/>
</dbReference>
<dbReference type="GO" id="GO:0000271">
    <property type="term" value="P:polysaccharide biosynthetic process"/>
    <property type="evidence" value="ECO:0007669"/>
    <property type="project" value="TreeGrafter"/>
</dbReference>
<accession>A0A2Z2H2U8</accession>
<feature type="transmembrane region" description="Helical" evidence="1">
    <location>
        <begin position="320"/>
        <end position="342"/>
    </location>
</feature>
<evidence type="ECO:0000256" key="1">
    <source>
        <dbReference type="SAM" id="Phobius"/>
    </source>
</evidence>
<dbReference type="AlphaFoldDB" id="A0A2Z2H2U8"/>
<dbReference type="PANTHER" id="PTHR23028:SF53">
    <property type="entry name" value="ACYL_TRANSF_3 DOMAIN-CONTAINING PROTEIN"/>
    <property type="match status" value="1"/>
</dbReference>
<keyword evidence="1" id="KW-1133">Transmembrane helix</keyword>
<dbReference type="EMBL" id="CP021323">
    <property type="protein sequence ID" value="ARS51492.1"/>
    <property type="molecule type" value="Genomic_DNA"/>
</dbReference>
<feature type="transmembrane region" description="Helical" evidence="1">
    <location>
        <begin position="44"/>
        <end position="64"/>
    </location>
</feature>
<name>A0A2Z2H2U8_9GAMM</name>
<keyword evidence="1" id="KW-0472">Membrane</keyword>